<dbReference type="GO" id="GO:0098552">
    <property type="term" value="C:side of membrane"/>
    <property type="evidence" value="ECO:0007669"/>
    <property type="project" value="UniProtKB-KW"/>
</dbReference>
<dbReference type="SUPFAM" id="SSF51069">
    <property type="entry name" value="Carbonic anhydrase"/>
    <property type="match status" value="1"/>
</dbReference>
<keyword evidence="5" id="KW-1003">Cell membrane</keyword>
<comment type="catalytic activity">
    <reaction evidence="11">
        <text>hydrogencarbonate + H(+) = CO2 + H2O</text>
        <dbReference type="Rhea" id="RHEA:10748"/>
        <dbReference type="ChEBI" id="CHEBI:15377"/>
        <dbReference type="ChEBI" id="CHEBI:15378"/>
        <dbReference type="ChEBI" id="CHEBI:16526"/>
        <dbReference type="ChEBI" id="CHEBI:17544"/>
        <dbReference type="EC" id="4.2.1.1"/>
    </reaction>
    <physiologicalReaction direction="left-to-right" evidence="11">
        <dbReference type="Rhea" id="RHEA:10749"/>
    </physiologicalReaction>
    <physiologicalReaction direction="right-to-left" evidence="11">
        <dbReference type="Rhea" id="RHEA:10750"/>
    </physiologicalReaction>
</comment>
<evidence type="ECO:0000256" key="5">
    <source>
        <dbReference type="ARBA" id="ARBA00022475"/>
    </source>
</evidence>
<comment type="subunit">
    <text evidence="3">Interacts with SLC4A4.</text>
</comment>
<evidence type="ECO:0000313" key="13">
    <source>
        <dbReference type="EMBL" id="KAJ8368361.1"/>
    </source>
</evidence>
<sequence>MISGGSLETSYRAVQLHWHWGKNGGPGSEHTIDGEQYPMETSSSVNEKYEPIIRSLGNIKQSGFNVSLSGLSLDMLIPEEEDMTIYYRYEGSLTIPGCSEAVVWTVFEHTVPLSEAQLSAFSALQFSNGEPMTGTFRPVQPLNSRKVYRSGSGAVLASTILLVISVMASTGL</sequence>
<name>A0A9Q1FW86_SYNKA</name>
<evidence type="ECO:0000256" key="11">
    <source>
        <dbReference type="ARBA" id="ARBA00049061"/>
    </source>
</evidence>
<dbReference type="GO" id="GO:0008270">
    <property type="term" value="F:zinc ion binding"/>
    <property type="evidence" value="ECO:0007669"/>
    <property type="project" value="InterPro"/>
</dbReference>
<evidence type="ECO:0000256" key="7">
    <source>
        <dbReference type="ARBA" id="ARBA00023288"/>
    </source>
</evidence>
<comment type="function">
    <text evidence="10">Catalyzes the reversible hydration of carbon dioxide into bicarbonate and protons and thus is essential to maintaining intracellular and extracellular pH. May stimulate the sodium/bicarbonate transporter activity of SLC4A4 that acts in pH homeostasis. It is essential for acid overload removal from the retina and retina epithelium, and acid release in the choriocapillaris in the choroid.</text>
</comment>
<dbReference type="Proteomes" id="UP001152622">
    <property type="component" value="Chromosome 3"/>
</dbReference>
<dbReference type="GO" id="GO:0005886">
    <property type="term" value="C:plasma membrane"/>
    <property type="evidence" value="ECO:0007669"/>
    <property type="project" value="UniProtKB-SubCell"/>
</dbReference>
<comment type="similarity">
    <text evidence="2">Belongs to the alpha-carbonic anhydrase family.</text>
</comment>
<evidence type="ECO:0000256" key="10">
    <source>
        <dbReference type="ARBA" id="ARBA00045603"/>
    </source>
</evidence>
<keyword evidence="7" id="KW-0449">Lipoprotein</keyword>
<dbReference type="InterPro" id="IPR001148">
    <property type="entry name" value="CA_dom"/>
</dbReference>
<evidence type="ECO:0000256" key="1">
    <source>
        <dbReference type="ARBA" id="ARBA00004609"/>
    </source>
</evidence>
<dbReference type="OrthoDB" id="429145at2759"/>
<keyword evidence="6" id="KW-0472">Membrane</keyword>
<evidence type="ECO:0000256" key="3">
    <source>
        <dbReference type="ARBA" id="ARBA00011736"/>
    </source>
</evidence>
<organism evidence="13 14">
    <name type="scientific">Synaphobranchus kaupii</name>
    <name type="common">Kaup's arrowtooth eel</name>
    <dbReference type="NCBI Taxonomy" id="118154"/>
    <lineage>
        <taxon>Eukaryota</taxon>
        <taxon>Metazoa</taxon>
        <taxon>Chordata</taxon>
        <taxon>Craniata</taxon>
        <taxon>Vertebrata</taxon>
        <taxon>Euteleostomi</taxon>
        <taxon>Actinopterygii</taxon>
        <taxon>Neopterygii</taxon>
        <taxon>Teleostei</taxon>
        <taxon>Anguilliformes</taxon>
        <taxon>Synaphobranchidae</taxon>
        <taxon>Synaphobranchus</taxon>
    </lineage>
</organism>
<dbReference type="PROSITE" id="PS51144">
    <property type="entry name" value="ALPHA_CA_2"/>
    <property type="match status" value="1"/>
</dbReference>
<dbReference type="GO" id="GO:0004089">
    <property type="term" value="F:carbonate dehydratase activity"/>
    <property type="evidence" value="ECO:0007669"/>
    <property type="project" value="UniProtKB-EC"/>
</dbReference>
<dbReference type="SMART" id="SM01057">
    <property type="entry name" value="Carb_anhydrase"/>
    <property type="match status" value="1"/>
</dbReference>
<dbReference type="PANTHER" id="PTHR18952">
    <property type="entry name" value="CARBONIC ANHYDRASE"/>
    <property type="match status" value="1"/>
</dbReference>
<dbReference type="InterPro" id="IPR036398">
    <property type="entry name" value="CA_dom_sf"/>
</dbReference>
<dbReference type="PANTHER" id="PTHR18952:SF95">
    <property type="entry name" value="CARBONIC ANHYDRASE 4"/>
    <property type="match status" value="1"/>
</dbReference>
<evidence type="ECO:0000256" key="4">
    <source>
        <dbReference type="ARBA" id="ARBA00014205"/>
    </source>
</evidence>
<protein>
    <recommendedName>
        <fullName evidence="4">Carbonic anhydrase 4</fullName>
    </recommendedName>
    <alternativeName>
        <fullName evidence="9">Carbonate dehydratase IV</fullName>
    </alternativeName>
    <alternativeName>
        <fullName evidence="8">Carbonic anhydrase IV</fullName>
    </alternativeName>
</protein>
<dbReference type="Pfam" id="PF00194">
    <property type="entry name" value="Carb_anhydrase"/>
    <property type="match status" value="2"/>
</dbReference>
<evidence type="ECO:0000256" key="9">
    <source>
        <dbReference type="ARBA" id="ARBA00032355"/>
    </source>
</evidence>
<accession>A0A9Q1FW86</accession>
<keyword evidence="14" id="KW-1185">Reference proteome</keyword>
<reference evidence="13" key="1">
    <citation type="journal article" date="2023" name="Science">
        <title>Genome structures resolve the early diversification of teleost fishes.</title>
        <authorList>
            <person name="Parey E."/>
            <person name="Louis A."/>
            <person name="Montfort J."/>
            <person name="Bouchez O."/>
            <person name="Roques C."/>
            <person name="Iampietro C."/>
            <person name="Lluch J."/>
            <person name="Castinel A."/>
            <person name="Donnadieu C."/>
            <person name="Desvignes T."/>
            <person name="Floi Bucao C."/>
            <person name="Jouanno E."/>
            <person name="Wen M."/>
            <person name="Mejri S."/>
            <person name="Dirks R."/>
            <person name="Jansen H."/>
            <person name="Henkel C."/>
            <person name="Chen W.J."/>
            <person name="Zahm M."/>
            <person name="Cabau C."/>
            <person name="Klopp C."/>
            <person name="Thompson A.W."/>
            <person name="Robinson-Rechavi M."/>
            <person name="Braasch I."/>
            <person name="Lecointre G."/>
            <person name="Bobe J."/>
            <person name="Postlethwait J.H."/>
            <person name="Berthelot C."/>
            <person name="Roest Crollius H."/>
            <person name="Guiguen Y."/>
        </authorList>
    </citation>
    <scope>NUCLEOTIDE SEQUENCE</scope>
    <source>
        <strain evidence="13">WJC10195</strain>
    </source>
</reference>
<evidence type="ECO:0000259" key="12">
    <source>
        <dbReference type="PROSITE" id="PS51144"/>
    </source>
</evidence>
<gene>
    <name evidence="13" type="ORF">SKAU_G00083890</name>
</gene>
<dbReference type="Gene3D" id="3.10.200.10">
    <property type="entry name" value="Alpha carbonic anhydrase"/>
    <property type="match status" value="2"/>
</dbReference>
<evidence type="ECO:0000256" key="8">
    <source>
        <dbReference type="ARBA" id="ARBA00032271"/>
    </source>
</evidence>
<evidence type="ECO:0000256" key="6">
    <source>
        <dbReference type="ARBA" id="ARBA00022622"/>
    </source>
</evidence>
<evidence type="ECO:0000256" key="2">
    <source>
        <dbReference type="ARBA" id="ARBA00010718"/>
    </source>
</evidence>
<dbReference type="InterPro" id="IPR023561">
    <property type="entry name" value="Carbonic_anhydrase_a-class"/>
</dbReference>
<dbReference type="AlphaFoldDB" id="A0A9Q1FW86"/>
<dbReference type="EMBL" id="JAINUF010000003">
    <property type="protein sequence ID" value="KAJ8368361.1"/>
    <property type="molecule type" value="Genomic_DNA"/>
</dbReference>
<keyword evidence="6" id="KW-0325">Glycoprotein</keyword>
<feature type="domain" description="Alpha-carbonic anhydrase" evidence="12">
    <location>
        <begin position="1"/>
        <end position="151"/>
    </location>
</feature>
<comment type="caution">
    <text evidence="13">The sequence shown here is derived from an EMBL/GenBank/DDBJ whole genome shotgun (WGS) entry which is preliminary data.</text>
</comment>
<comment type="subcellular location">
    <subcellularLocation>
        <location evidence="1">Cell membrane</location>
        <topology evidence="1">Lipid-anchor</topology>
        <topology evidence="1">GPI-anchor</topology>
    </subcellularLocation>
</comment>
<keyword evidence="6" id="KW-0336">GPI-anchor</keyword>
<evidence type="ECO:0000313" key="14">
    <source>
        <dbReference type="Proteomes" id="UP001152622"/>
    </source>
</evidence>
<proteinExistence type="inferred from homology"/>